<dbReference type="InterPro" id="IPR001254">
    <property type="entry name" value="Trypsin_dom"/>
</dbReference>
<gene>
    <name evidence="6" type="ORF">QR680_004226</name>
</gene>
<evidence type="ECO:0000256" key="1">
    <source>
        <dbReference type="ARBA" id="ARBA00023157"/>
    </source>
</evidence>
<dbReference type="PROSITE" id="PS50240">
    <property type="entry name" value="TRYPSIN_DOM"/>
    <property type="match status" value="1"/>
</dbReference>
<keyword evidence="3" id="KW-0645">Protease</keyword>
<dbReference type="InterPro" id="IPR051487">
    <property type="entry name" value="Ser/Thr_Proteases_Immune/Dev"/>
</dbReference>
<dbReference type="SMART" id="SM00020">
    <property type="entry name" value="Tryp_SPc"/>
    <property type="match status" value="1"/>
</dbReference>
<dbReference type="InterPro" id="IPR001314">
    <property type="entry name" value="Peptidase_S1A"/>
</dbReference>
<evidence type="ECO:0000259" key="5">
    <source>
        <dbReference type="PROSITE" id="PS50240"/>
    </source>
</evidence>
<feature type="chain" id="PRO_5041427116" description="Peptidase S1 domain-containing protein" evidence="4">
    <location>
        <begin position="18"/>
        <end position="370"/>
    </location>
</feature>
<feature type="signal peptide" evidence="4">
    <location>
        <begin position="1"/>
        <end position="17"/>
    </location>
</feature>
<dbReference type="EMBL" id="JAUCMV010000003">
    <property type="protein sequence ID" value="KAK0408896.1"/>
    <property type="molecule type" value="Genomic_DNA"/>
</dbReference>
<dbReference type="InterPro" id="IPR009003">
    <property type="entry name" value="Peptidase_S1_PA"/>
</dbReference>
<dbReference type="InterPro" id="IPR043504">
    <property type="entry name" value="Peptidase_S1_PA_chymotrypsin"/>
</dbReference>
<protein>
    <recommendedName>
        <fullName evidence="5">Peptidase S1 domain-containing protein</fullName>
    </recommendedName>
</protein>
<dbReference type="PRINTS" id="PR00722">
    <property type="entry name" value="CHYMOTRYPSIN"/>
</dbReference>
<name>A0AA39HPF3_9BILA</name>
<keyword evidence="3" id="KW-0378">Hydrolase</keyword>
<organism evidence="6 7">
    <name type="scientific">Steinernema hermaphroditum</name>
    <dbReference type="NCBI Taxonomy" id="289476"/>
    <lineage>
        <taxon>Eukaryota</taxon>
        <taxon>Metazoa</taxon>
        <taxon>Ecdysozoa</taxon>
        <taxon>Nematoda</taxon>
        <taxon>Chromadorea</taxon>
        <taxon>Rhabditida</taxon>
        <taxon>Tylenchina</taxon>
        <taxon>Panagrolaimomorpha</taxon>
        <taxon>Strongyloidoidea</taxon>
        <taxon>Steinernematidae</taxon>
        <taxon>Steinernema</taxon>
    </lineage>
</organism>
<dbReference type="FunFam" id="2.40.10.10:FF:000068">
    <property type="entry name" value="transmembrane protease serine 2"/>
    <property type="match status" value="1"/>
</dbReference>
<evidence type="ECO:0000313" key="7">
    <source>
        <dbReference type="Proteomes" id="UP001175271"/>
    </source>
</evidence>
<dbReference type="Gene3D" id="2.40.10.10">
    <property type="entry name" value="Trypsin-like serine proteases"/>
    <property type="match status" value="1"/>
</dbReference>
<keyword evidence="7" id="KW-1185">Reference proteome</keyword>
<dbReference type="SUPFAM" id="SSF50494">
    <property type="entry name" value="Trypsin-like serine proteases"/>
    <property type="match status" value="1"/>
</dbReference>
<proteinExistence type="inferred from homology"/>
<evidence type="ECO:0000256" key="4">
    <source>
        <dbReference type="SAM" id="SignalP"/>
    </source>
</evidence>
<dbReference type="InterPro" id="IPR018114">
    <property type="entry name" value="TRYPSIN_HIS"/>
</dbReference>
<evidence type="ECO:0000256" key="2">
    <source>
        <dbReference type="ARBA" id="ARBA00024195"/>
    </source>
</evidence>
<evidence type="ECO:0000256" key="3">
    <source>
        <dbReference type="RuleBase" id="RU363034"/>
    </source>
</evidence>
<sequence length="370" mass="40588">MLVRVVLTLLFLQLAFGSPLSGSELIYGGRRAHGPKFPFHAIFIKEGFGFFCGGSIIDEAYILTAGHCADMILTNGTTTVYGGVWDVEKREDSYVQASGVKNVIIHPLYNRTLLVHDVAIVELETPFKKTRTVDTIEVVANDEFLDASIPHGAILEIGFGTESQSFNESAKPETPASRYLKYTPVELVSIEMCRSAYANANSKPVTFPVTSDNLCTTSSPGARNGDSGSPVLFFDNKIQKFRQFGLISNGIADQKGNLPVILARTSVYCSWIAESTDGNSDIRFSYIGSHYDGTFGEEVAVSSTGECTLLAFNNKKIGYRIKVNEERKTCALLTTFNRFTTLNDSNIRDYILTTSVSDQECTVYTARNGS</sequence>
<dbReference type="GO" id="GO:0006508">
    <property type="term" value="P:proteolysis"/>
    <property type="evidence" value="ECO:0007669"/>
    <property type="project" value="UniProtKB-KW"/>
</dbReference>
<dbReference type="PROSITE" id="PS00135">
    <property type="entry name" value="TRYPSIN_SER"/>
    <property type="match status" value="1"/>
</dbReference>
<feature type="domain" description="Peptidase S1" evidence="5">
    <location>
        <begin position="26"/>
        <end position="277"/>
    </location>
</feature>
<keyword evidence="3" id="KW-0720">Serine protease</keyword>
<keyword evidence="4" id="KW-0732">Signal</keyword>
<dbReference type="PANTHER" id="PTHR24256">
    <property type="entry name" value="TRYPTASE-RELATED"/>
    <property type="match status" value="1"/>
</dbReference>
<dbReference type="GO" id="GO:0004252">
    <property type="term" value="F:serine-type endopeptidase activity"/>
    <property type="evidence" value="ECO:0007669"/>
    <property type="project" value="InterPro"/>
</dbReference>
<evidence type="ECO:0000313" key="6">
    <source>
        <dbReference type="EMBL" id="KAK0408896.1"/>
    </source>
</evidence>
<accession>A0AA39HPF3</accession>
<dbReference type="InterPro" id="IPR033116">
    <property type="entry name" value="TRYPSIN_SER"/>
</dbReference>
<keyword evidence="1" id="KW-1015">Disulfide bond</keyword>
<comment type="similarity">
    <text evidence="2">Belongs to the peptidase S1 family. CLIP subfamily.</text>
</comment>
<dbReference type="Proteomes" id="UP001175271">
    <property type="component" value="Unassembled WGS sequence"/>
</dbReference>
<reference evidence="6" key="1">
    <citation type="submission" date="2023-06" db="EMBL/GenBank/DDBJ databases">
        <title>Genomic analysis of the entomopathogenic nematode Steinernema hermaphroditum.</title>
        <authorList>
            <person name="Schwarz E.M."/>
            <person name="Heppert J.K."/>
            <person name="Baniya A."/>
            <person name="Schwartz H.T."/>
            <person name="Tan C.-H."/>
            <person name="Antoshechkin I."/>
            <person name="Sternberg P.W."/>
            <person name="Goodrich-Blair H."/>
            <person name="Dillman A.R."/>
        </authorList>
    </citation>
    <scope>NUCLEOTIDE SEQUENCE</scope>
    <source>
        <strain evidence="6">PS9179</strain>
        <tissue evidence="6">Whole animal</tissue>
    </source>
</reference>
<dbReference type="PROSITE" id="PS00134">
    <property type="entry name" value="TRYPSIN_HIS"/>
    <property type="match status" value="1"/>
</dbReference>
<comment type="caution">
    <text evidence="6">The sequence shown here is derived from an EMBL/GenBank/DDBJ whole genome shotgun (WGS) entry which is preliminary data.</text>
</comment>
<dbReference type="CDD" id="cd00190">
    <property type="entry name" value="Tryp_SPc"/>
    <property type="match status" value="1"/>
</dbReference>
<dbReference type="AlphaFoldDB" id="A0AA39HPF3"/>
<dbReference type="Pfam" id="PF00089">
    <property type="entry name" value="Trypsin"/>
    <property type="match status" value="1"/>
</dbReference>